<evidence type="ECO:0000256" key="12">
    <source>
        <dbReference type="PROSITE-ProRule" id="PRU01360"/>
    </source>
</evidence>
<keyword evidence="2 12" id="KW-0813">Transport</keyword>
<dbReference type="Proteomes" id="UP000184997">
    <property type="component" value="Unassembled WGS sequence"/>
</dbReference>
<evidence type="ECO:0000256" key="2">
    <source>
        <dbReference type="ARBA" id="ARBA00022448"/>
    </source>
</evidence>
<dbReference type="InterPro" id="IPR012910">
    <property type="entry name" value="Plug_dom"/>
</dbReference>
<sequence>MPAAFKYRVCRGFPLFLMLPSACAAAAEAPAADSSKTAASTPQTTLDTIVVLGAGNSRQMQTIMPAELDKETPGTSPLQTLSMLPGVDFQSSDPIGGYEWAQQITIRGFTTEQMGYTLDGVPLGNMQYRNNNGLSINRALQAENSGPVTLSQGSAAVGTASTSNIGGTVDFTSVNPTDTYGIDFAQTFGSSNDRRTFARINSGRLSSGGRLYVSADHQDADKWKGEGTQEQDQFNFKYVQPLSDSVTATTFIDGVKRREDDYLDVSQATIQRLGYRVDNISNDFALAERLALALQNGTPVPAPYSNGDDVYYGGGGVRRDLLIYEKLDYNVSSNLSGQTTAYLHRDRGIGIGIFADSYDPTPAANGGSPISVSTVGYDIDRKGVTSQLTWVMGQHTLQAGIWYENNSFDQIARLYGLQAGVAPKTFVRFYDDPFRTRWHYVFDTDVYQVYASDSWNIGDSLRLDLGVKSLLVQNHAKTITSSQPINGSIKAEEGFLPALGTLYTFDDENEAFFDYTRNMAAFVASASSGPFSTTEAGFDYIRNDLKPETTDTIELGLRHSDADVQASITGYSVKFKNRLLATSISAAIVGNQNVLQNVGSVTSQGVEAAANWNIAPHWSVYGTLSFNDAKYDDDVKVAGSNTVVPTRGKQVVASPRVIANLQISYDDGSAWTRLSTHYHGQRYYSYLNDQPIEGAMTLDYAAGYRFHGAEWNGQWLDGVELDFNATNLLDKRYVASVGTSGFVTADPTGTYTTLQVAAPRQCFVTVRKHF</sequence>
<dbReference type="PROSITE" id="PS00430">
    <property type="entry name" value="TONB_DEPENDENT_REC_1"/>
    <property type="match status" value="1"/>
</dbReference>
<evidence type="ECO:0000256" key="3">
    <source>
        <dbReference type="ARBA" id="ARBA00022452"/>
    </source>
</evidence>
<keyword evidence="9 13" id="KW-0798">TonB box</keyword>
<reference evidence="19" key="1">
    <citation type="submission" date="2016-07" db="EMBL/GenBank/DDBJ databases">
        <authorList>
            <person name="Florea S."/>
            <person name="Webb J.S."/>
            <person name="Jaromczyk J."/>
            <person name="Schardl C.L."/>
        </authorList>
    </citation>
    <scope>NUCLEOTIDE SEQUENCE [LARGE SCALE GENOMIC DNA]</scope>
</reference>
<feature type="chain" id="PRO_5010340623" evidence="15">
    <location>
        <begin position="27"/>
        <end position="770"/>
    </location>
</feature>
<keyword evidence="4" id="KW-0410">Iron transport</keyword>
<evidence type="ECO:0000313" key="19">
    <source>
        <dbReference type="Proteomes" id="UP000184997"/>
    </source>
</evidence>
<keyword evidence="11 12" id="KW-0998">Cell outer membrane</keyword>
<keyword evidence="8" id="KW-0406">Ion transport</keyword>
<keyword evidence="10 12" id="KW-0472">Membrane</keyword>
<dbReference type="GO" id="GO:0015344">
    <property type="term" value="F:siderophore uptake transmembrane transporter activity"/>
    <property type="evidence" value="ECO:0007669"/>
    <property type="project" value="TreeGrafter"/>
</dbReference>
<proteinExistence type="inferred from homology"/>
<evidence type="ECO:0000256" key="14">
    <source>
        <dbReference type="RuleBase" id="RU003357"/>
    </source>
</evidence>
<evidence type="ECO:0000256" key="1">
    <source>
        <dbReference type="ARBA" id="ARBA00004571"/>
    </source>
</evidence>
<dbReference type="RefSeq" id="WP_009597567.1">
    <property type="nucleotide sequence ID" value="NZ_CP076252.1"/>
</dbReference>
<protein>
    <submittedName>
        <fullName evidence="18">TonB-dependent receptor</fullName>
    </submittedName>
</protein>
<evidence type="ECO:0000256" key="15">
    <source>
        <dbReference type="SAM" id="SignalP"/>
    </source>
</evidence>
<evidence type="ECO:0000256" key="10">
    <source>
        <dbReference type="ARBA" id="ARBA00023136"/>
    </source>
</evidence>
<feature type="short sequence motif" description="TonB box" evidence="13">
    <location>
        <begin position="48"/>
        <end position="54"/>
    </location>
</feature>
<evidence type="ECO:0000259" key="16">
    <source>
        <dbReference type="Pfam" id="PF00593"/>
    </source>
</evidence>
<feature type="signal peptide" evidence="15">
    <location>
        <begin position="1"/>
        <end position="26"/>
    </location>
</feature>
<accession>A0A1M4IKL4</accession>
<dbReference type="InterPro" id="IPR039426">
    <property type="entry name" value="TonB-dep_rcpt-like"/>
</dbReference>
<evidence type="ECO:0000256" key="11">
    <source>
        <dbReference type="ARBA" id="ARBA00023237"/>
    </source>
</evidence>
<dbReference type="Pfam" id="PF00593">
    <property type="entry name" value="TonB_dep_Rec_b-barrel"/>
    <property type="match status" value="1"/>
</dbReference>
<evidence type="ECO:0000256" key="9">
    <source>
        <dbReference type="ARBA" id="ARBA00023077"/>
    </source>
</evidence>
<gene>
    <name evidence="18" type="ORF">XTGNCPPB3709_2067</name>
</gene>
<evidence type="ECO:0000313" key="18">
    <source>
        <dbReference type="EMBL" id="SBV88131.1"/>
    </source>
</evidence>
<evidence type="ECO:0000259" key="17">
    <source>
        <dbReference type="Pfam" id="PF07715"/>
    </source>
</evidence>
<dbReference type="AlphaFoldDB" id="A0A1M4IKL4"/>
<dbReference type="PANTHER" id="PTHR32552:SF89">
    <property type="entry name" value="CATECHOLATE SIDEROPHORE RECEPTOR FIU"/>
    <property type="match status" value="1"/>
</dbReference>
<evidence type="ECO:0000256" key="5">
    <source>
        <dbReference type="ARBA" id="ARBA00022692"/>
    </source>
</evidence>
<dbReference type="Gene3D" id="2.40.170.20">
    <property type="entry name" value="TonB-dependent receptor, beta-barrel domain"/>
    <property type="match status" value="1"/>
</dbReference>
<keyword evidence="5 12" id="KW-0812">Transmembrane</keyword>
<comment type="subcellular location">
    <subcellularLocation>
        <location evidence="1 12">Cell outer membrane</location>
        <topology evidence="1 12">Multi-pass membrane protein</topology>
    </subcellularLocation>
</comment>
<keyword evidence="7" id="KW-0408">Iron</keyword>
<keyword evidence="3 12" id="KW-1134">Transmembrane beta strand</keyword>
<dbReference type="EMBL" id="FLUK01000164">
    <property type="protein sequence ID" value="SBV88131.1"/>
    <property type="molecule type" value="Genomic_DNA"/>
</dbReference>
<evidence type="ECO:0000256" key="4">
    <source>
        <dbReference type="ARBA" id="ARBA00022496"/>
    </source>
</evidence>
<comment type="similarity">
    <text evidence="12 14">Belongs to the TonB-dependent receptor family.</text>
</comment>
<dbReference type="GO" id="GO:0009279">
    <property type="term" value="C:cell outer membrane"/>
    <property type="evidence" value="ECO:0007669"/>
    <property type="project" value="UniProtKB-SubCell"/>
</dbReference>
<organism evidence="18 19">
    <name type="scientific">Xanthomonas graminis pv. graminis</name>
    <dbReference type="NCBI Taxonomy" id="134874"/>
    <lineage>
        <taxon>Bacteria</taxon>
        <taxon>Pseudomonadati</taxon>
        <taxon>Pseudomonadota</taxon>
        <taxon>Gammaproteobacteria</taxon>
        <taxon>Lysobacterales</taxon>
        <taxon>Lysobacteraceae</taxon>
        <taxon>Xanthomonas</taxon>
        <taxon>Xanthomonas translucens group</taxon>
        <taxon>Xanthomonas graminis</taxon>
    </lineage>
</organism>
<dbReference type="InterPro" id="IPR000531">
    <property type="entry name" value="Beta-barrel_TonB"/>
</dbReference>
<evidence type="ECO:0000256" key="8">
    <source>
        <dbReference type="ARBA" id="ARBA00023065"/>
    </source>
</evidence>
<name>A0A1M4IKL4_9XANT</name>
<feature type="domain" description="TonB-dependent receptor-like beta-barrel" evidence="16">
    <location>
        <begin position="269"/>
        <end position="728"/>
    </location>
</feature>
<dbReference type="Pfam" id="PF07715">
    <property type="entry name" value="Plug"/>
    <property type="match status" value="1"/>
</dbReference>
<feature type="domain" description="TonB-dependent receptor plug" evidence="17">
    <location>
        <begin position="61"/>
        <end position="167"/>
    </location>
</feature>
<dbReference type="InterPro" id="IPR036942">
    <property type="entry name" value="Beta-barrel_TonB_sf"/>
</dbReference>
<dbReference type="Gene3D" id="2.170.130.10">
    <property type="entry name" value="TonB-dependent receptor, plug domain"/>
    <property type="match status" value="1"/>
</dbReference>
<dbReference type="InterPro" id="IPR010916">
    <property type="entry name" value="TonB_box_CS"/>
</dbReference>
<keyword evidence="6 15" id="KW-0732">Signal</keyword>
<keyword evidence="18" id="KW-0675">Receptor</keyword>
<dbReference type="PROSITE" id="PS52016">
    <property type="entry name" value="TONB_DEPENDENT_REC_3"/>
    <property type="match status" value="1"/>
</dbReference>
<evidence type="ECO:0000256" key="7">
    <source>
        <dbReference type="ARBA" id="ARBA00023004"/>
    </source>
</evidence>
<evidence type="ECO:0000256" key="6">
    <source>
        <dbReference type="ARBA" id="ARBA00022729"/>
    </source>
</evidence>
<dbReference type="SUPFAM" id="SSF56935">
    <property type="entry name" value="Porins"/>
    <property type="match status" value="1"/>
</dbReference>
<dbReference type="InterPro" id="IPR037066">
    <property type="entry name" value="Plug_dom_sf"/>
</dbReference>
<evidence type="ECO:0000256" key="13">
    <source>
        <dbReference type="PROSITE-ProRule" id="PRU10143"/>
    </source>
</evidence>
<dbReference type="PANTHER" id="PTHR32552">
    <property type="entry name" value="FERRICHROME IRON RECEPTOR-RELATED"/>
    <property type="match status" value="1"/>
</dbReference>